<dbReference type="Pfam" id="PF01435">
    <property type="entry name" value="Peptidase_M48"/>
    <property type="match status" value="1"/>
</dbReference>
<keyword evidence="3 6" id="KW-0378">Hydrolase</keyword>
<dbReference type="EMBL" id="QTUC01000001">
    <property type="protein sequence ID" value="REF36019.1"/>
    <property type="molecule type" value="Genomic_DNA"/>
</dbReference>
<dbReference type="PANTHER" id="PTHR34978">
    <property type="entry name" value="POSSIBLE SENSOR-TRANSDUCER PROTEIN BLAR"/>
    <property type="match status" value="1"/>
</dbReference>
<comment type="caution">
    <text evidence="9">The sequence shown here is derived from an EMBL/GenBank/DDBJ whole genome shotgun (WGS) entry which is preliminary data.</text>
</comment>
<accession>A0A3D9V3F5</accession>
<keyword evidence="2" id="KW-0479">Metal-binding</keyword>
<keyword evidence="7" id="KW-0472">Membrane</keyword>
<dbReference type="AlphaFoldDB" id="A0A3D9V3F5"/>
<comment type="similarity">
    <text evidence="6">Belongs to the peptidase M48 family.</text>
</comment>
<proteinExistence type="inferred from homology"/>
<feature type="transmembrane region" description="Helical" evidence="7">
    <location>
        <begin position="96"/>
        <end position="113"/>
    </location>
</feature>
<evidence type="ECO:0000256" key="7">
    <source>
        <dbReference type="SAM" id="Phobius"/>
    </source>
</evidence>
<evidence type="ECO:0000259" key="8">
    <source>
        <dbReference type="Pfam" id="PF01435"/>
    </source>
</evidence>
<reference evidence="9 10" key="1">
    <citation type="submission" date="2018-08" db="EMBL/GenBank/DDBJ databases">
        <title>Sequencing the genomes of 1000 actinobacteria strains.</title>
        <authorList>
            <person name="Klenk H.-P."/>
        </authorList>
    </citation>
    <scope>NUCLEOTIDE SEQUENCE [LARGE SCALE GENOMIC DNA]</scope>
    <source>
        <strain evidence="9 10">DSM 22891</strain>
    </source>
</reference>
<dbReference type="Gene3D" id="3.30.2010.10">
    <property type="entry name" value="Metalloproteases ('zincins'), catalytic domain"/>
    <property type="match status" value="1"/>
</dbReference>
<evidence type="ECO:0000313" key="9">
    <source>
        <dbReference type="EMBL" id="REF36019.1"/>
    </source>
</evidence>
<feature type="transmembrane region" description="Helical" evidence="7">
    <location>
        <begin position="6"/>
        <end position="26"/>
    </location>
</feature>
<evidence type="ECO:0000256" key="6">
    <source>
        <dbReference type="RuleBase" id="RU003983"/>
    </source>
</evidence>
<feature type="transmembrane region" description="Helical" evidence="7">
    <location>
        <begin position="38"/>
        <end position="59"/>
    </location>
</feature>
<evidence type="ECO:0000256" key="4">
    <source>
        <dbReference type="ARBA" id="ARBA00022833"/>
    </source>
</evidence>
<feature type="transmembrane region" description="Helical" evidence="7">
    <location>
        <begin position="197"/>
        <end position="214"/>
    </location>
</feature>
<comment type="cofactor">
    <cofactor evidence="6">
        <name>Zn(2+)</name>
        <dbReference type="ChEBI" id="CHEBI:29105"/>
    </cofactor>
    <text evidence="6">Binds 1 zinc ion per subunit.</text>
</comment>
<evidence type="ECO:0000256" key="3">
    <source>
        <dbReference type="ARBA" id="ARBA00022801"/>
    </source>
</evidence>
<dbReference type="GO" id="GO:0004222">
    <property type="term" value="F:metalloendopeptidase activity"/>
    <property type="evidence" value="ECO:0007669"/>
    <property type="project" value="InterPro"/>
</dbReference>
<dbReference type="OrthoDB" id="9785340at2"/>
<protein>
    <submittedName>
        <fullName evidence="9">Peptidase M48-like protein</fullName>
    </submittedName>
</protein>
<dbReference type="GO" id="GO:0006508">
    <property type="term" value="P:proteolysis"/>
    <property type="evidence" value="ECO:0007669"/>
    <property type="project" value="UniProtKB-KW"/>
</dbReference>
<sequence length="338" mass="36220">MTPLLVGLAGYVVVFAVLGPRLLRGCERRQRVTPRSGLLLWTAVPTSWVAAVLAVGLAATAQLTGGLGLAALVHACLRAVLTMLDARQPENVPTAVALLGSFAIVVRLCWVAARQAYLDRRQRRAHHREVCRPAATAFVGGRRISILESPTPAAYCVPGRRQVIVLTTGALARLSAPELDAVLGHEHAHLRGRHHVVLAWGTILAAAFPFIPLLQRMPHELARLLEWLADDHASRRHGRHTVASALVTMATSATTYPPDAALTVTGSDVVDRVRRLLQPPSRERATRWPLTAAITAPVLAFATAAALLVPAVTADPTPLCQGQRAWGKPSSSAHHITT</sequence>
<gene>
    <name evidence="9" type="ORF">DFJ64_1414</name>
</gene>
<keyword evidence="10" id="KW-1185">Reference proteome</keyword>
<dbReference type="RefSeq" id="WP_115849712.1">
    <property type="nucleotide sequence ID" value="NZ_QTUC01000001.1"/>
</dbReference>
<keyword evidence="1 6" id="KW-0645">Protease</keyword>
<keyword evidence="7" id="KW-0812">Transmembrane</keyword>
<dbReference type="Proteomes" id="UP000256485">
    <property type="component" value="Unassembled WGS sequence"/>
</dbReference>
<evidence type="ECO:0000256" key="5">
    <source>
        <dbReference type="ARBA" id="ARBA00023049"/>
    </source>
</evidence>
<keyword evidence="4 6" id="KW-0862">Zinc</keyword>
<dbReference type="GO" id="GO:0046872">
    <property type="term" value="F:metal ion binding"/>
    <property type="evidence" value="ECO:0007669"/>
    <property type="project" value="UniProtKB-KW"/>
</dbReference>
<organism evidence="9 10">
    <name type="scientific">Thermasporomyces composti</name>
    <dbReference type="NCBI Taxonomy" id="696763"/>
    <lineage>
        <taxon>Bacteria</taxon>
        <taxon>Bacillati</taxon>
        <taxon>Actinomycetota</taxon>
        <taxon>Actinomycetes</taxon>
        <taxon>Propionibacteriales</taxon>
        <taxon>Nocardioidaceae</taxon>
        <taxon>Thermasporomyces</taxon>
    </lineage>
</organism>
<dbReference type="CDD" id="cd07326">
    <property type="entry name" value="M56_BlaR1_MecR1_like"/>
    <property type="match status" value="1"/>
</dbReference>
<dbReference type="InterPro" id="IPR001915">
    <property type="entry name" value="Peptidase_M48"/>
</dbReference>
<keyword evidence="5 6" id="KW-0482">Metalloprotease</keyword>
<dbReference type="InterPro" id="IPR052173">
    <property type="entry name" value="Beta-lactam_resp_regulator"/>
</dbReference>
<feature type="domain" description="Peptidase M48" evidence="8">
    <location>
        <begin position="127"/>
        <end position="201"/>
    </location>
</feature>
<dbReference type="PANTHER" id="PTHR34978:SF3">
    <property type="entry name" value="SLR0241 PROTEIN"/>
    <property type="match status" value="1"/>
</dbReference>
<evidence type="ECO:0000256" key="2">
    <source>
        <dbReference type="ARBA" id="ARBA00022723"/>
    </source>
</evidence>
<evidence type="ECO:0000313" key="10">
    <source>
        <dbReference type="Proteomes" id="UP000256485"/>
    </source>
</evidence>
<name>A0A3D9V3F5_THECX</name>
<evidence type="ECO:0000256" key="1">
    <source>
        <dbReference type="ARBA" id="ARBA00022670"/>
    </source>
</evidence>
<keyword evidence="7" id="KW-1133">Transmembrane helix</keyword>